<comment type="caution">
    <text evidence="1">The sequence shown here is derived from an EMBL/GenBank/DDBJ whole genome shotgun (WGS) entry which is preliminary data.</text>
</comment>
<organism evidence="1 2">
    <name type="scientific">Lysobacter brunescens</name>
    <dbReference type="NCBI Taxonomy" id="262323"/>
    <lineage>
        <taxon>Bacteria</taxon>
        <taxon>Pseudomonadati</taxon>
        <taxon>Pseudomonadota</taxon>
        <taxon>Gammaproteobacteria</taxon>
        <taxon>Lysobacterales</taxon>
        <taxon>Lysobacteraceae</taxon>
        <taxon>Lysobacter</taxon>
    </lineage>
</organism>
<name>A0ABW2YB83_9GAMM</name>
<protein>
    <submittedName>
        <fullName evidence="1">Uncharacterized protein</fullName>
    </submittedName>
</protein>
<dbReference type="Proteomes" id="UP001597110">
    <property type="component" value="Unassembled WGS sequence"/>
</dbReference>
<accession>A0ABW2YB83</accession>
<sequence>MSAHPTATPSPKPRLLVRGALALELVPGTRPGRAALRQAEAGALAERIGHDLALLAPQAASLDLVLAGAHYDPAELLRPGWPLHRRLEELHARAPQAGGPRIIAFGADADGVVPLPLRAEPELQDGPLRVVPFLLVGDAAEVTAVATTFEEILLERGMARAETALAAQDGFAARIEHARYLTAYDLAAMMALQYANVGLDGLWTLLETALLVPQREAWLDAPPEPLLRYADGQVRAAAFDRDGWRTRYGPQENDDARIDRGFAHFQARQRQLVAILKVHGLDVEPVPCPAHADARALLGAGNG</sequence>
<proteinExistence type="predicted"/>
<gene>
    <name evidence="1" type="ORF">ACFQ0E_06035</name>
</gene>
<dbReference type="RefSeq" id="WP_386822773.1">
    <property type="nucleotide sequence ID" value="NZ_JBHTIF010000001.1"/>
</dbReference>
<keyword evidence="2" id="KW-1185">Reference proteome</keyword>
<reference evidence="2" key="1">
    <citation type="journal article" date="2019" name="Int. J. Syst. Evol. Microbiol.">
        <title>The Global Catalogue of Microorganisms (GCM) 10K type strain sequencing project: providing services to taxonomists for standard genome sequencing and annotation.</title>
        <authorList>
            <consortium name="The Broad Institute Genomics Platform"/>
            <consortium name="The Broad Institute Genome Sequencing Center for Infectious Disease"/>
            <person name="Wu L."/>
            <person name="Ma J."/>
        </authorList>
    </citation>
    <scope>NUCLEOTIDE SEQUENCE [LARGE SCALE GENOMIC DNA]</scope>
    <source>
        <strain evidence="2">CCUG 55585</strain>
    </source>
</reference>
<evidence type="ECO:0000313" key="2">
    <source>
        <dbReference type="Proteomes" id="UP001597110"/>
    </source>
</evidence>
<evidence type="ECO:0000313" key="1">
    <source>
        <dbReference type="EMBL" id="MFD0725158.1"/>
    </source>
</evidence>
<dbReference type="EMBL" id="JBHTIF010000001">
    <property type="protein sequence ID" value="MFD0725158.1"/>
    <property type="molecule type" value="Genomic_DNA"/>
</dbReference>